<dbReference type="SUPFAM" id="SSF54637">
    <property type="entry name" value="Thioesterase/thiol ester dehydrase-isomerase"/>
    <property type="match status" value="1"/>
</dbReference>
<dbReference type="EMBL" id="JBFXLQ010000012">
    <property type="protein sequence ID" value="KAL2868889.1"/>
    <property type="molecule type" value="Genomic_DNA"/>
</dbReference>
<feature type="domain" description="Fluoroacetyl-CoA-specific thioesterase-like" evidence="1">
    <location>
        <begin position="34"/>
        <end position="126"/>
    </location>
</feature>
<organism evidence="2 3">
    <name type="scientific">Aspergillus lucknowensis</name>
    <dbReference type="NCBI Taxonomy" id="176173"/>
    <lineage>
        <taxon>Eukaryota</taxon>
        <taxon>Fungi</taxon>
        <taxon>Dikarya</taxon>
        <taxon>Ascomycota</taxon>
        <taxon>Pezizomycotina</taxon>
        <taxon>Eurotiomycetes</taxon>
        <taxon>Eurotiomycetidae</taxon>
        <taxon>Eurotiales</taxon>
        <taxon>Aspergillaceae</taxon>
        <taxon>Aspergillus</taxon>
        <taxon>Aspergillus subgen. Nidulantes</taxon>
    </lineage>
</organism>
<protein>
    <submittedName>
        <fullName evidence="2">HotDog domain-containing protein</fullName>
    </submittedName>
</protein>
<dbReference type="InterPro" id="IPR054485">
    <property type="entry name" value="FlK-like_dom"/>
</dbReference>
<accession>A0ABR4LXH5</accession>
<keyword evidence="3" id="KW-1185">Reference proteome</keyword>
<dbReference type="InterPro" id="IPR025540">
    <property type="entry name" value="FlK"/>
</dbReference>
<dbReference type="Proteomes" id="UP001610432">
    <property type="component" value="Unassembled WGS sequence"/>
</dbReference>
<evidence type="ECO:0000259" key="1">
    <source>
        <dbReference type="Pfam" id="PF22636"/>
    </source>
</evidence>
<dbReference type="InterPro" id="IPR029069">
    <property type="entry name" value="HotDog_dom_sf"/>
</dbReference>
<gene>
    <name evidence="2" type="ORF">BJX67DRAFT_40525</name>
</gene>
<dbReference type="GeneID" id="98150016"/>
<dbReference type="PIRSF" id="PIRSF014972">
    <property type="entry name" value="FlK"/>
    <property type="match status" value="1"/>
</dbReference>
<evidence type="ECO:0000313" key="2">
    <source>
        <dbReference type="EMBL" id="KAL2868889.1"/>
    </source>
</evidence>
<dbReference type="PANTHER" id="PTHR36934">
    <property type="entry name" value="BLR0278 PROTEIN"/>
    <property type="match status" value="1"/>
</dbReference>
<dbReference type="Pfam" id="PF22636">
    <property type="entry name" value="FlK"/>
    <property type="match status" value="1"/>
</dbReference>
<comment type="caution">
    <text evidence="2">The sequence shown here is derived from an EMBL/GenBank/DDBJ whole genome shotgun (WGS) entry which is preliminary data.</text>
</comment>
<sequence length="143" mass="15204">MSTASNEPPLGSSQSYGVVVRPADLASEIASDVNSDRFPRVLATSRLIAFMEIAAARVLQPHLGPGQLSVGTRIDVTHTAPTPVGSEVTTEAKFIGKKDKLFVFEVLARDEAGEVGRGTHERAIVDIARLENGAQKRLQAPAT</sequence>
<name>A0ABR4LXH5_9EURO</name>
<dbReference type="PANTHER" id="PTHR36934:SF1">
    <property type="entry name" value="THIOESTERASE DOMAIN-CONTAINING PROTEIN"/>
    <property type="match status" value="1"/>
</dbReference>
<evidence type="ECO:0000313" key="3">
    <source>
        <dbReference type="Proteomes" id="UP001610432"/>
    </source>
</evidence>
<reference evidence="2 3" key="1">
    <citation type="submission" date="2024-07" db="EMBL/GenBank/DDBJ databases">
        <title>Section-level genome sequencing and comparative genomics of Aspergillus sections Usti and Cavernicolus.</title>
        <authorList>
            <consortium name="Lawrence Berkeley National Laboratory"/>
            <person name="Nybo J.L."/>
            <person name="Vesth T.C."/>
            <person name="Theobald S."/>
            <person name="Frisvad J.C."/>
            <person name="Larsen T.O."/>
            <person name="Kjaerboelling I."/>
            <person name="Rothschild-Mancinelli K."/>
            <person name="Lyhne E.K."/>
            <person name="Kogle M.E."/>
            <person name="Barry K."/>
            <person name="Clum A."/>
            <person name="Na H."/>
            <person name="Ledsgaard L."/>
            <person name="Lin J."/>
            <person name="Lipzen A."/>
            <person name="Kuo A."/>
            <person name="Riley R."/>
            <person name="Mondo S."/>
            <person name="Labutti K."/>
            <person name="Haridas S."/>
            <person name="Pangalinan J."/>
            <person name="Salamov A.A."/>
            <person name="Simmons B.A."/>
            <person name="Magnuson J.K."/>
            <person name="Chen J."/>
            <person name="Drula E."/>
            <person name="Henrissat B."/>
            <person name="Wiebenga A."/>
            <person name="Lubbers R.J."/>
            <person name="Gomes A.C."/>
            <person name="Macurrencykelacurrency M.R."/>
            <person name="Stajich J."/>
            <person name="Grigoriev I.V."/>
            <person name="Mortensen U.H."/>
            <person name="De Vries R.P."/>
            <person name="Baker S.E."/>
            <person name="Andersen M.R."/>
        </authorList>
    </citation>
    <scope>NUCLEOTIDE SEQUENCE [LARGE SCALE GENOMIC DNA]</scope>
    <source>
        <strain evidence="2 3">CBS 449.75</strain>
    </source>
</reference>
<proteinExistence type="predicted"/>
<dbReference type="Gene3D" id="3.10.129.10">
    <property type="entry name" value="Hotdog Thioesterase"/>
    <property type="match status" value="1"/>
</dbReference>
<dbReference type="RefSeq" id="XP_070887868.1">
    <property type="nucleotide sequence ID" value="XM_071034944.1"/>
</dbReference>